<evidence type="ECO:0000256" key="1">
    <source>
        <dbReference type="ARBA" id="ARBA00022723"/>
    </source>
</evidence>
<dbReference type="SMART" id="SM00589">
    <property type="entry name" value="PRY"/>
    <property type="match status" value="1"/>
</dbReference>
<evidence type="ECO:0000313" key="6">
    <source>
        <dbReference type="Proteomes" id="UP000694395"/>
    </source>
</evidence>
<keyword evidence="1" id="KW-0479">Metal-binding</keyword>
<dbReference type="InterPro" id="IPR003877">
    <property type="entry name" value="SPRY_dom"/>
</dbReference>
<evidence type="ECO:0000256" key="3">
    <source>
        <dbReference type="ARBA" id="ARBA00022833"/>
    </source>
</evidence>
<evidence type="ECO:0000259" key="4">
    <source>
        <dbReference type="PROSITE" id="PS50188"/>
    </source>
</evidence>
<dbReference type="InterPro" id="IPR003879">
    <property type="entry name" value="Butyrophylin_SPRY"/>
</dbReference>
<reference evidence="5" key="3">
    <citation type="submission" date="2025-09" db="UniProtKB">
        <authorList>
            <consortium name="Ensembl"/>
        </authorList>
    </citation>
    <scope>IDENTIFICATION</scope>
</reference>
<keyword evidence="6" id="KW-1185">Reference proteome</keyword>
<dbReference type="InterPro" id="IPR013320">
    <property type="entry name" value="ConA-like_dom_sf"/>
</dbReference>
<dbReference type="InterPro" id="IPR043136">
    <property type="entry name" value="B30.2/SPRY_sf"/>
</dbReference>
<dbReference type="InterPro" id="IPR001870">
    <property type="entry name" value="B30.2/SPRY"/>
</dbReference>
<feature type="domain" description="B30.2/SPRY" evidence="4">
    <location>
        <begin position="1"/>
        <end position="185"/>
    </location>
</feature>
<dbReference type="InterPro" id="IPR051051">
    <property type="entry name" value="E3_ubiq-ligase_TRIM/RNF"/>
</dbReference>
<dbReference type="Gene3D" id="2.60.120.920">
    <property type="match status" value="1"/>
</dbReference>
<reference evidence="5" key="2">
    <citation type="submission" date="2025-08" db="UniProtKB">
        <authorList>
            <consortium name="Ensembl"/>
        </authorList>
    </citation>
    <scope>IDENTIFICATION</scope>
</reference>
<dbReference type="Ensembl" id="ENSOMYT00000106548.2">
    <property type="protein sequence ID" value="ENSOMYP00000098116.2"/>
    <property type="gene ID" value="ENSOMYG00000044581.2"/>
</dbReference>
<reference evidence="5" key="1">
    <citation type="submission" date="2020-07" db="EMBL/GenBank/DDBJ databases">
        <title>A long reads based de novo assembly of the rainbow trout Arlee double haploid line genome.</title>
        <authorList>
            <person name="Gao G."/>
            <person name="Palti Y."/>
        </authorList>
    </citation>
    <scope>NUCLEOTIDE SEQUENCE [LARGE SCALE GENOMIC DNA]</scope>
</reference>
<dbReference type="GO" id="GO:0008270">
    <property type="term" value="F:zinc ion binding"/>
    <property type="evidence" value="ECO:0007669"/>
    <property type="project" value="UniProtKB-KW"/>
</dbReference>
<keyword evidence="2" id="KW-0863">Zinc-finger</keyword>
<proteinExistence type="predicted"/>
<dbReference type="GO" id="GO:0005737">
    <property type="term" value="C:cytoplasm"/>
    <property type="evidence" value="ECO:0007669"/>
    <property type="project" value="UniProtKB-ARBA"/>
</dbReference>
<dbReference type="PROSITE" id="PS50188">
    <property type="entry name" value="B302_SPRY"/>
    <property type="match status" value="1"/>
</dbReference>
<sequence length="185" mass="21546">SHFQSDHCELTLEPNTAHRLLLLSEGNRKLTRVREKPYPNHPERFDHSKQVLCREDLFGRCYWEADWSGEWVSIGVAYKGINRKDKFDDNWHGCNAKSWRLNCSHYNYIDCHGDESTGIHVPSSLSKRVEVYLDWLAGTLSFYRVVSAGLTHLYTFRTTFAEPLYPVFTLWDGSSVSLCSRRNNL</sequence>
<evidence type="ECO:0000313" key="5">
    <source>
        <dbReference type="Ensembl" id="ENSOMYP00000098116.2"/>
    </source>
</evidence>
<protein>
    <recommendedName>
        <fullName evidence="4">B30.2/SPRY domain-containing protein</fullName>
    </recommendedName>
</protein>
<dbReference type="PRINTS" id="PR01407">
    <property type="entry name" value="BUTYPHLNCDUF"/>
</dbReference>
<evidence type="ECO:0000256" key="2">
    <source>
        <dbReference type="ARBA" id="ARBA00022771"/>
    </source>
</evidence>
<dbReference type="AlphaFoldDB" id="A0A8C7UQ58"/>
<name>A0A8C7UQ58_ONCMY</name>
<keyword evidence="3" id="KW-0862">Zinc</keyword>
<organism evidence="5 6">
    <name type="scientific">Oncorhynchus mykiss</name>
    <name type="common">Rainbow trout</name>
    <name type="synonym">Salmo gairdneri</name>
    <dbReference type="NCBI Taxonomy" id="8022"/>
    <lineage>
        <taxon>Eukaryota</taxon>
        <taxon>Metazoa</taxon>
        <taxon>Chordata</taxon>
        <taxon>Craniata</taxon>
        <taxon>Vertebrata</taxon>
        <taxon>Euteleostomi</taxon>
        <taxon>Actinopterygii</taxon>
        <taxon>Neopterygii</taxon>
        <taxon>Teleostei</taxon>
        <taxon>Protacanthopterygii</taxon>
        <taxon>Salmoniformes</taxon>
        <taxon>Salmonidae</taxon>
        <taxon>Salmoninae</taxon>
        <taxon>Oncorhynchus</taxon>
    </lineage>
</organism>
<dbReference type="InterPro" id="IPR006574">
    <property type="entry name" value="PRY"/>
</dbReference>
<dbReference type="SMART" id="SM00449">
    <property type="entry name" value="SPRY"/>
    <property type="match status" value="1"/>
</dbReference>
<dbReference type="PANTHER" id="PTHR25465">
    <property type="entry name" value="B-BOX DOMAIN CONTAINING"/>
    <property type="match status" value="1"/>
</dbReference>
<dbReference type="Pfam" id="PF00622">
    <property type="entry name" value="SPRY"/>
    <property type="match status" value="1"/>
</dbReference>
<dbReference type="GeneTree" id="ENSGT00940000154395"/>
<dbReference type="SUPFAM" id="SSF49899">
    <property type="entry name" value="Concanavalin A-like lectins/glucanases"/>
    <property type="match status" value="1"/>
</dbReference>
<dbReference type="Pfam" id="PF13765">
    <property type="entry name" value="PRY"/>
    <property type="match status" value="1"/>
</dbReference>
<accession>A0A8C7UQ58</accession>
<dbReference type="CDD" id="cd16040">
    <property type="entry name" value="SPRY_PRY_SNTX"/>
    <property type="match status" value="1"/>
</dbReference>
<dbReference type="Proteomes" id="UP000694395">
    <property type="component" value="Chromosome 23"/>
</dbReference>
<dbReference type="PANTHER" id="PTHR25465:SF14">
    <property type="entry name" value="E3 UBIQUITIN-PROTEIN LIGASE TRIM65"/>
    <property type="match status" value="1"/>
</dbReference>